<accession>A0ABW2JGE1</accession>
<dbReference type="RefSeq" id="WP_381830237.1">
    <property type="nucleotide sequence ID" value="NZ_JBHTCF010000004.1"/>
</dbReference>
<dbReference type="Gene3D" id="3.40.50.300">
    <property type="entry name" value="P-loop containing nucleotide triphosphate hydrolases"/>
    <property type="match status" value="1"/>
</dbReference>
<sequence length="280" mass="28681">MRKLIALGSLKGAPGVSTLALALAATWPAGGTRRPVVAEADAAGGDFAVRFGLPDTDGLLALAAGARHAGADAEFDACTQHVAGDVPVIVAPNGADQAFNSVTEVADRLSVLTGDADSEGTVLLDLGRLGPAPSRQLARAADRMVLVARGRAEALADVAARPGWLDGADPELAVVGPCRYSAADIAMALDMEQHRIHLLPWDDRAGAALSGQARVGERRWRRSPLAAAASGLARQLAGGDEEGTPSGLRGELARLGTRALPAPVRRRPGAVRALEKGGTQ</sequence>
<protein>
    <recommendedName>
        <fullName evidence="4">Chromosome partitioning protein</fullName>
    </recommendedName>
</protein>
<keyword evidence="3" id="KW-1185">Reference proteome</keyword>
<dbReference type="EMBL" id="JBHTCF010000004">
    <property type="protein sequence ID" value="MFC7305128.1"/>
    <property type="molecule type" value="Genomic_DNA"/>
</dbReference>
<feature type="region of interest" description="Disordered" evidence="1">
    <location>
        <begin position="236"/>
        <end position="280"/>
    </location>
</feature>
<evidence type="ECO:0008006" key="4">
    <source>
        <dbReference type="Google" id="ProtNLM"/>
    </source>
</evidence>
<name>A0ABW2JGE1_9ACTN</name>
<evidence type="ECO:0000313" key="3">
    <source>
        <dbReference type="Proteomes" id="UP001596523"/>
    </source>
</evidence>
<evidence type="ECO:0000256" key="1">
    <source>
        <dbReference type="SAM" id="MobiDB-lite"/>
    </source>
</evidence>
<proteinExistence type="predicted"/>
<organism evidence="2 3">
    <name type="scientific">Streptomyces monticola</name>
    <dbReference type="NCBI Taxonomy" id="2666263"/>
    <lineage>
        <taxon>Bacteria</taxon>
        <taxon>Bacillati</taxon>
        <taxon>Actinomycetota</taxon>
        <taxon>Actinomycetes</taxon>
        <taxon>Kitasatosporales</taxon>
        <taxon>Streptomycetaceae</taxon>
        <taxon>Streptomyces</taxon>
    </lineage>
</organism>
<reference evidence="3" key="1">
    <citation type="journal article" date="2019" name="Int. J. Syst. Evol. Microbiol.">
        <title>The Global Catalogue of Microorganisms (GCM) 10K type strain sequencing project: providing services to taxonomists for standard genome sequencing and annotation.</title>
        <authorList>
            <consortium name="The Broad Institute Genomics Platform"/>
            <consortium name="The Broad Institute Genome Sequencing Center for Infectious Disease"/>
            <person name="Wu L."/>
            <person name="Ma J."/>
        </authorList>
    </citation>
    <scope>NUCLEOTIDE SEQUENCE [LARGE SCALE GENOMIC DNA]</scope>
    <source>
        <strain evidence="3">SYNS20</strain>
    </source>
</reference>
<dbReference type="SUPFAM" id="SSF52540">
    <property type="entry name" value="P-loop containing nucleoside triphosphate hydrolases"/>
    <property type="match status" value="1"/>
</dbReference>
<evidence type="ECO:0000313" key="2">
    <source>
        <dbReference type="EMBL" id="MFC7305128.1"/>
    </source>
</evidence>
<dbReference type="Proteomes" id="UP001596523">
    <property type="component" value="Unassembled WGS sequence"/>
</dbReference>
<comment type="caution">
    <text evidence="2">The sequence shown here is derived from an EMBL/GenBank/DDBJ whole genome shotgun (WGS) entry which is preliminary data.</text>
</comment>
<gene>
    <name evidence="2" type="ORF">ACFQVC_12965</name>
</gene>
<dbReference type="InterPro" id="IPR027417">
    <property type="entry name" value="P-loop_NTPase"/>
</dbReference>